<dbReference type="OrthoDB" id="9800654at2"/>
<dbReference type="GO" id="GO:0005524">
    <property type="term" value="F:ATP binding"/>
    <property type="evidence" value="ECO:0007669"/>
    <property type="project" value="UniProtKB-KW"/>
</dbReference>
<evidence type="ECO:0000256" key="3">
    <source>
        <dbReference type="ARBA" id="ARBA00022748"/>
    </source>
</evidence>
<evidence type="ECO:0000256" key="2">
    <source>
        <dbReference type="ARBA" id="ARBA00022741"/>
    </source>
</evidence>
<organism evidence="8 9">
    <name type="scientific">Alteromonas sediminis</name>
    <dbReference type="NCBI Taxonomy" id="2259342"/>
    <lineage>
        <taxon>Bacteria</taxon>
        <taxon>Pseudomonadati</taxon>
        <taxon>Pseudomonadota</taxon>
        <taxon>Gammaproteobacteria</taxon>
        <taxon>Alteromonadales</taxon>
        <taxon>Alteromonadaceae</taxon>
        <taxon>Alteromonas/Salinimonas group</taxon>
        <taxon>Alteromonas</taxon>
    </lineage>
</organism>
<gene>
    <name evidence="8" type="primary">ccmA</name>
    <name evidence="8" type="ORF">DRW07_02375</name>
</gene>
<dbReference type="InterPro" id="IPR005895">
    <property type="entry name" value="ABC_transptr_haem_export_CcmA"/>
</dbReference>
<dbReference type="Pfam" id="PF00005">
    <property type="entry name" value="ABC_tran"/>
    <property type="match status" value="1"/>
</dbReference>
<dbReference type="AlphaFoldDB" id="A0A3N5ZAU0"/>
<evidence type="ECO:0000256" key="5">
    <source>
        <dbReference type="ARBA" id="ARBA00022967"/>
    </source>
</evidence>
<dbReference type="PROSITE" id="PS50893">
    <property type="entry name" value="ABC_TRANSPORTER_2"/>
    <property type="match status" value="1"/>
</dbReference>
<evidence type="ECO:0000256" key="4">
    <source>
        <dbReference type="ARBA" id="ARBA00022840"/>
    </source>
</evidence>
<keyword evidence="9" id="KW-1185">Reference proteome</keyword>
<evidence type="ECO:0000259" key="7">
    <source>
        <dbReference type="PROSITE" id="PS50893"/>
    </source>
</evidence>
<dbReference type="InterPro" id="IPR027417">
    <property type="entry name" value="P-loop_NTPase"/>
</dbReference>
<keyword evidence="3" id="KW-0201">Cytochrome c-type biogenesis</keyword>
<dbReference type="RefSeq" id="WP_124026275.1">
    <property type="nucleotide sequence ID" value="NZ_JBHRSN010000005.1"/>
</dbReference>
<dbReference type="SUPFAM" id="SSF52540">
    <property type="entry name" value="P-loop containing nucleoside triphosphate hydrolases"/>
    <property type="match status" value="1"/>
</dbReference>
<evidence type="ECO:0000313" key="8">
    <source>
        <dbReference type="EMBL" id="RPJ68274.1"/>
    </source>
</evidence>
<keyword evidence="6" id="KW-0472">Membrane</keyword>
<dbReference type="EMBL" id="RPOK01000001">
    <property type="protein sequence ID" value="RPJ68274.1"/>
    <property type="molecule type" value="Genomic_DNA"/>
</dbReference>
<dbReference type="InterPro" id="IPR003439">
    <property type="entry name" value="ABC_transporter-like_ATP-bd"/>
</dbReference>
<dbReference type="Gene3D" id="3.40.50.300">
    <property type="entry name" value="P-loop containing nucleotide triphosphate hydrolases"/>
    <property type="match status" value="1"/>
</dbReference>
<dbReference type="PANTHER" id="PTHR43499:SF1">
    <property type="entry name" value="ABC TRANSPORTER I FAMILY MEMBER 1"/>
    <property type="match status" value="1"/>
</dbReference>
<dbReference type="NCBIfam" id="TIGR01189">
    <property type="entry name" value="ccmA"/>
    <property type="match status" value="1"/>
</dbReference>
<keyword evidence="5" id="KW-1278">Translocase</keyword>
<dbReference type="InterPro" id="IPR003593">
    <property type="entry name" value="AAA+_ATPase"/>
</dbReference>
<evidence type="ECO:0000256" key="1">
    <source>
        <dbReference type="ARBA" id="ARBA00022448"/>
    </source>
</evidence>
<sequence>MADLIAQKLMCIKRDRVLFEALDFSLGAKQIVHLKGPNGAGKTSFLRILAGLATATEGVVKYKEKNIESAGHDFYTSTLYIGHKSGLNSALTGIENTQFWANQHGIDISQSEIIALLGMIGLAGLEDLPVAHLSAGQQRRVSLLRLWLKSQARIWLLDEPFTALDVQGVALIEKKIQEHAESGGSVLITSHQALQPHPLKSEFMLEYRF</sequence>
<dbReference type="Proteomes" id="UP000275281">
    <property type="component" value="Unassembled WGS sequence"/>
</dbReference>
<accession>A0A3N5ZAU0</accession>
<proteinExistence type="predicted"/>
<dbReference type="GO" id="GO:0016887">
    <property type="term" value="F:ATP hydrolysis activity"/>
    <property type="evidence" value="ECO:0007669"/>
    <property type="project" value="InterPro"/>
</dbReference>
<comment type="caution">
    <text evidence="8">The sequence shown here is derived from an EMBL/GenBank/DDBJ whole genome shotgun (WGS) entry which is preliminary data.</text>
</comment>
<dbReference type="GO" id="GO:0017004">
    <property type="term" value="P:cytochrome complex assembly"/>
    <property type="evidence" value="ECO:0007669"/>
    <property type="project" value="UniProtKB-KW"/>
</dbReference>
<dbReference type="SMART" id="SM00382">
    <property type="entry name" value="AAA"/>
    <property type="match status" value="1"/>
</dbReference>
<dbReference type="GO" id="GO:0022857">
    <property type="term" value="F:transmembrane transporter activity"/>
    <property type="evidence" value="ECO:0007669"/>
    <property type="project" value="InterPro"/>
</dbReference>
<dbReference type="PROSITE" id="PS00211">
    <property type="entry name" value="ABC_TRANSPORTER_1"/>
    <property type="match status" value="1"/>
</dbReference>
<evidence type="ECO:0000313" key="9">
    <source>
        <dbReference type="Proteomes" id="UP000275281"/>
    </source>
</evidence>
<keyword evidence="1" id="KW-0813">Transport</keyword>
<name>A0A3N5ZAU0_9ALTE</name>
<feature type="domain" description="ABC transporter" evidence="7">
    <location>
        <begin position="4"/>
        <end position="207"/>
    </location>
</feature>
<reference evidence="8 9" key="1">
    <citation type="submission" date="2018-11" db="EMBL/GenBank/DDBJ databases">
        <authorList>
            <person name="Ye M.-Q."/>
            <person name="Du Z.-J."/>
        </authorList>
    </citation>
    <scope>NUCLEOTIDE SEQUENCE [LARGE SCALE GENOMIC DNA]</scope>
    <source>
        <strain evidence="8 9">U0105</strain>
    </source>
</reference>
<evidence type="ECO:0000256" key="6">
    <source>
        <dbReference type="ARBA" id="ARBA00023136"/>
    </source>
</evidence>
<dbReference type="NCBIfam" id="NF010061">
    <property type="entry name" value="PRK13538.1"/>
    <property type="match status" value="1"/>
</dbReference>
<keyword evidence="2" id="KW-0547">Nucleotide-binding</keyword>
<protein>
    <submittedName>
        <fullName evidence="8">Cytochrome c biogenesis heme-transporting ATPase CcmA</fullName>
    </submittedName>
</protein>
<keyword evidence="4" id="KW-0067">ATP-binding</keyword>
<dbReference type="PANTHER" id="PTHR43499">
    <property type="entry name" value="ABC TRANSPORTER I FAMILY MEMBER 1"/>
    <property type="match status" value="1"/>
</dbReference>
<dbReference type="InterPro" id="IPR017871">
    <property type="entry name" value="ABC_transporter-like_CS"/>
</dbReference>